<name>A0A9K3PCV2_9STRA</name>
<feature type="region of interest" description="Disordered" evidence="1">
    <location>
        <begin position="190"/>
        <end position="210"/>
    </location>
</feature>
<reference evidence="2" key="2">
    <citation type="submission" date="2021-04" db="EMBL/GenBank/DDBJ databases">
        <authorList>
            <person name="Podell S."/>
        </authorList>
    </citation>
    <scope>NUCLEOTIDE SEQUENCE</scope>
    <source>
        <strain evidence="2">Hildebrandi</strain>
    </source>
</reference>
<dbReference type="Proteomes" id="UP000693970">
    <property type="component" value="Unassembled WGS sequence"/>
</dbReference>
<feature type="compositionally biased region" description="Polar residues" evidence="1">
    <location>
        <begin position="66"/>
        <end position="76"/>
    </location>
</feature>
<protein>
    <submittedName>
        <fullName evidence="2">Uncharacterized protein</fullName>
    </submittedName>
</protein>
<feature type="region of interest" description="Disordered" evidence="1">
    <location>
        <begin position="56"/>
        <end position="83"/>
    </location>
</feature>
<feature type="region of interest" description="Disordered" evidence="1">
    <location>
        <begin position="225"/>
        <end position="244"/>
    </location>
</feature>
<dbReference type="EMBL" id="JAGRRH010000025">
    <property type="protein sequence ID" value="KAG7341996.1"/>
    <property type="molecule type" value="Genomic_DNA"/>
</dbReference>
<feature type="compositionally biased region" description="Low complexity" evidence="1">
    <location>
        <begin position="231"/>
        <end position="244"/>
    </location>
</feature>
<gene>
    <name evidence="2" type="ORF">IV203_007088</name>
</gene>
<accession>A0A9K3PCV2</accession>
<dbReference type="AlphaFoldDB" id="A0A9K3PCV2"/>
<keyword evidence="3" id="KW-1185">Reference proteome</keyword>
<comment type="caution">
    <text evidence="2">The sequence shown here is derived from an EMBL/GenBank/DDBJ whole genome shotgun (WGS) entry which is preliminary data.</text>
</comment>
<reference evidence="2" key="1">
    <citation type="journal article" date="2021" name="Sci. Rep.">
        <title>Diploid genomic architecture of Nitzschia inconspicua, an elite biomass production diatom.</title>
        <authorList>
            <person name="Oliver A."/>
            <person name="Podell S."/>
            <person name="Pinowska A."/>
            <person name="Traller J.C."/>
            <person name="Smith S.R."/>
            <person name="McClure R."/>
            <person name="Beliaev A."/>
            <person name="Bohutskyi P."/>
            <person name="Hill E.A."/>
            <person name="Rabines A."/>
            <person name="Zheng H."/>
            <person name="Allen L.Z."/>
            <person name="Kuo A."/>
            <person name="Grigoriev I.V."/>
            <person name="Allen A.E."/>
            <person name="Hazlebeck D."/>
            <person name="Allen E.E."/>
        </authorList>
    </citation>
    <scope>NUCLEOTIDE SEQUENCE</scope>
    <source>
        <strain evidence="2">Hildebrandi</strain>
    </source>
</reference>
<organism evidence="2 3">
    <name type="scientific">Nitzschia inconspicua</name>
    <dbReference type="NCBI Taxonomy" id="303405"/>
    <lineage>
        <taxon>Eukaryota</taxon>
        <taxon>Sar</taxon>
        <taxon>Stramenopiles</taxon>
        <taxon>Ochrophyta</taxon>
        <taxon>Bacillariophyta</taxon>
        <taxon>Bacillariophyceae</taxon>
        <taxon>Bacillariophycidae</taxon>
        <taxon>Bacillariales</taxon>
        <taxon>Bacillariaceae</taxon>
        <taxon>Nitzschia</taxon>
    </lineage>
</organism>
<evidence type="ECO:0000256" key="1">
    <source>
        <dbReference type="SAM" id="MobiDB-lite"/>
    </source>
</evidence>
<evidence type="ECO:0000313" key="3">
    <source>
        <dbReference type="Proteomes" id="UP000693970"/>
    </source>
</evidence>
<evidence type="ECO:0000313" key="2">
    <source>
        <dbReference type="EMBL" id="KAG7341996.1"/>
    </source>
</evidence>
<proteinExistence type="predicted"/>
<sequence length="244" mass="26946">MNSFREKFGLVLLDSYPNESIVSSTSTIDTTFLQNDAINMMIGSNSQDFMTETVDGRKKRADTAETETSFPLQSTRSRTKEEDSRLENIGSYDEEECVIYHSDSSLSLSDDEIDSDLRSKTTLLPPLDTTRVFAEADTLLGITHTTLTKDGRSDKTKKRNRRSNKLKGLFSYGRLLPVVRNKSDAFSQTVNINNNDDGRNQSTTTTTSAARSRKFFSLSKVPASIAEEPCSTPSSTSASVASST</sequence>